<dbReference type="Gene3D" id="1.25.40.430">
    <property type="match status" value="1"/>
</dbReference>
<keyword evidence="5" id="KW-0206">Cytoskeleton</keyword>
<gene>
    <name evidence="8" type="ORF">KP79_PYT12190</name>
</gene>
<feature type="compositionally biased region" description="Polar residues" evidence="6">
    <location>
        <begin position="86"/>
        <end position="101"/>
    </location>
</feature>
<evidence type="ECO:0000313" key="8">
    <source>
        <dbReference type="EMBL" id="OWF47424.1"/>
    </source>
</evidence>
<dbReference type="OrthoDB" id="6288182at2759"/>
<feature type="compositionally biased region" description="Polar residues" evidence="6">
    <location>
        <begin position="328"/>
        <end position="341"/>
    </location>
</feature>
<dbReference type="PANTHER" id="PTHR16076">
    <property type="entry name" value="CYTOSKELETON ASSOCIATED PROTEIN 2-RELATED"/>
    <property type="match status" value="1"/>
</dbReference>
<evidence type="ECO:0000256" key="4">
    <source>
        <dbReference type="ARBA" id="ARBA00022553"/>
    </source>
</evidence>
<dbReference type="AlphaFoldDB" id="A0A210QFA6"/>
<evidence type="ECO:0000259" key="7">
    <source>
        <dbReference type="Pfam" id="PF15297"/>
    </source>
</evidence>
<protein>
    <submittedName>
        <fullName evidence="8">Cytoskeleton-associated protein 2-like</fullName>
    </submittedName>
</protein>
<dbReference type="STRING" id="6573.A0A210QFA6"/>
<sequence>MADAHIGNRGKQTPGLKSGYIEKFIKYKQAKQTEPLQERGNRPTSKNGGQKRKSCPVTTTKVPFKKTKENRASVIPSTDKSKPHRSTTNMVKKPAVSQTATPKPMSAADKGGTEREPTPMLERLQRWKEEKEQRALEKSNYNRKSCQGLSSSSKKYLKPGGPCPLEQSHPKRSDTAPKLTGTQKTVSKTTHRTPSNKGSVSKWERLSRGSSAKSRDGAMSNITSNSETSVSGKGFVTGGAERGVIRSRSQGAERGVIRSRSQGAGNKHQTKTRGPISEKAEVKRRHSEVQARVSPLRRPGILKRKSCIASFGDNGETETSNRAKSDDGQTTLSPSSDTPGHTTVRALPCRTPDTARTVRFCSPGGQRVDTTVRKTPSKQSKEESMRNKLNDWLDAKGKTPSKFRHLMCFDAKMSARKKNDPKTKRSITVEELTEQQETMERESTVAVNLTGMFDRVADEEEEEVETGEGATQEDPGLSQLRTILDECTILFEAGCPYTDILKWLDSIEQNLPLARKSAIFYICKAQVLQSTADLDKVLKVFEEAVIKGAQPAQELATALTAIVKEVSEERERKAHQKGIKKRVQEENIFESTSIKYCVRQVTPFSKRSRRSTGDSSIGSQCKVLTPVRRSTRRSLVNLPDTLQEKTPVFNTLEELSDSDKKKTLYKENEALEPIMLDFNDSGHDIMP</sequence>
<organism evidence="8 9">
    <name type="scientific">Mizuhopecten yessoensis</name>
    <name type="common">Japanese scallop</name>
    <name type="synonym">Patinopecten yessoensis</name>
    <dbReference type="NCBI Taxonomy" id="6573"/>
    <lineage>
        <taxon>Eukaryota</taxon>
        <taxon>Metazoa</taxon>
        <taxon>Spiralia</taxon>
        <taxon>Lophotrochozoa</taxon>
        <taxon>Mollusca</taxon>
        <taxon>Bivalvia</taxon>
        <taxon>Autobranchia</taxon>
        <taxon>Pteriomorphia</taxon>
        <taxon>Pectinida</taxon>
        <taxon>Pectinoidea</taxon>
        <taxon>Pectinidae</taxon>
        <taxon>Mizuhopecten</taxon>
    </lineage>
</organism>
<dbReference type="InterPro" id="IPR026165">
    <property type="entry name" value="CKAP2_fam"/>
</dbReference>
<dbReference type="PANTHER" id="PTHR16076:SF8">
    <property type="entry name" value="CYTOSKELETON-ASSOCIATED PROTEIN 2"/>
    <property type="match status" value="1"/>
</dbReference>
<evidence type="ECO:0000256" key="2">
    <source>
        <dbReference type="ARBA" id="ARBA00009468"/>
    </source>
</evidence>
<dbReference type="Pfam" id="PF15297">
    <property type="entry name" value="CKAP2_C"/>
    <property type="match status" value="1"/>
</dbReference>
<feature type="compositionally biased region" description="Polar residues" evidence="6">
    <location>
        <begin position="142"/>
        <end position="154"/>
    </location>
</feature>
<proteinExistence type="inferred from homology"/>
<dbReference type="InterPro" id="IPR029197">
    <property type="entry name" value="CKAP2_C"/>
</dbReference>
<feature type="region of interest" description="Disordered" evidence="6">
    <location>
        <begin position="458"/>
        <end position="477"/>
    </location>
</feature>
<evidence type="ECO:0000256" key="1">
    <source>
        <dbReference type="ARBA" id="ARBA00004245"/>
    </source>
</evidence>
<keyword evidence="3" id="KW-0963">Cytoplasm</keyword>
<dbReference type="GO" id="GO:0015630">
    <property type="term" value="C:microtubule cytoskeleton"/>
    <property type="evidence" value="ECO:0007669"/>
    <property type="project" value="TreeGrafter"/>
</dbReference>
<accession>A0A210QFA6</accession>
<feature type="region of interest" description="Disordered" evidence="6">
    <location>
        <begin position="30"/>
        <end position="386"/>
    </location>
</feature>
<dbReference type="EMBL" id="NEDP02003913">
    <property type="protein sequence ID" value="OWF47424.1"/>
    <property type="molecule type" value="Genomic_DNA"/>
</dbReference>
<comment type="caution">
    <text evidence="8">The sequence shown here is derived from an EMBL/GenBank/DDBJ whole genome shotgun (WGS) entry which is preliminary data.</text>
</comment>
<feature type="compositionally biased region" description="Basic and acidic residues" evidence="6">
    <location>
        <begin position="111"/>
        <end position="137"/>
    </location>
</feature>
<feature type="compositionally biased region" description="Polar residues" evidence="6">
    <location>
        <begin position="180"/>
        <end position="199"/>
    </location>
</feature>
<keyword evidence="4" id="KW-0597">Phosphoprotein</keyword>
<name>A0A210QFA6_MIZYE</name>
<dbReference type="GO" id="GO:0007026">
    <property type="term" value="P:negative regulation of microtubule depolymerization"/>
    <property type="evidence" value="ECO:0007669"/>
    <property type="project" value="TreeGrafter"/>
</dbReference>
<comment type="similarity">
    <text evidence="2">Belongs to the CKAP2 family.</text>
</comment>
<dbReference type="Proteomes" id="UP000242188">
    <property type="component" value="Unassembled WGS sequence"/>
</dbReference>
<comment type="subcellular location">
    <subcellularLocation>
        <location evidence="1">Cytoplasm</location>
        <location evidence="1">Cytoskeleton</location>
    </subcellularLocation>
</comment>
<evidence type="ECO:0000256" key="3">
    <source>
        <dbReference type="ARBA" id="ARBA00022490"/>
    </source>
</evidence>
<evidence type="ECO:0000256" key="5">
    <source>
        <dbReference type="ARBA" id="ARBA00023212"/>
    </source>
</evidence>
<feature type="compositionally biased region" description="Polar residues" evidence="6">
    <location>
        <begin position="220"/>
        <end position="231"/>
    </location>
</feature>
<feature type="domain" description="Cytoskeleton-associated protein 2 C-terminal" evidence="7">
    <location>
        <begin position="482"/>
        <end position="573"/>
    </location>
</feature>
<evidence type="ECO:0000256" key="6">
    <source>
        <dbReference type="SAM" id="MobiDB-lite"/>
    </source>
</evidence>
<evidence type="ECO:0000313" key="9">
    <source>
        <dbReference type="Proteomes" id="UP000242188"/>
    </source>
</evidence>
<keyword evidence="9" id="KW-1185">Reference proteome</keyword>
<reference evidence="8 9" key="1">
    <citation type="journal article" date="2017" name="Nat. Ecol. Evol.">
        <title>Scallop genome provides insights into evolution of bilaterian karyotype and development.</title>
        <authorList>
            <person name="Wang S."/>
            <person name="Zhang J."/>
            <person name="Jiao W."/>
            <person name="Li J."/>
            <person name="Xun X."/>
            <person name="Sun Y."/>
            <person name="Guo X."/>
            <person name="Huan P."/>
            <person name="Dong B."/>
            <person name="Zhang L."/>
            <person name="Hu X."/>
            <person name="Sun X."/>
            <person name="Wang J."/>
            <person name="Zhao C."/>
            <person name="Wang Y."/>
            <person name="Wang D."/>
            <person name="Huang X."/>
            <person name="Wang R."/>
            <person name="Lv J."/>
            <person name="Li Y."/>
            <person name="Zhang Z."/>
            <person name="Liu B."/>
            <person name="Lu W."/>
            <person name="Hui Y."/>
            <person name="Liang J."/>
            <person name="Zhou Z."/>
            <person name="Hou R."/>
            <person name="Li X."/>
            <person name="Liu Y."/>
            <person name="Li H."/>
            <person name="Ning X."/>
            <person name="Lin Y."/>
            <person name="Zhao L."/>
            <person name="Xing Q."/>
            <person name="Dou J."/>
            <person name="Li Y."/>
            <person name="Mao J."/>
            <person name="Guo H."/>
            <person name="Dou H."/>
            <person name="Li T."/>
            <person name="Mu C."/>
            <person name="Jiang W."/>
            <person name="Fu Q."/>
            <person name="Fu X."/>
            <person name="Miao Y."/>
            <person name="Liu J."/>
            <person name="Yu Q."/>
            <person name="Li R."/>
            <person name="Liao H."/>
            <person name="Li X."/>
            <person name="Kong Y."/>
            <person name="Jiang Z."/>
            <person name="Chourrout D."/>
            <person name="Li R."/>
            <person name="Bao Z."/>
        </authorList>
    </citation>
    <scope>NUCLEOTIDE SEQUENCE [LARGE SCALE GENOMIC DNA]</scope>
    <source>
        <strain evidence="8 9">PY_sf001</strain>
    </source>
</reference>